<evidence type="ECO:0000256" key="3">
    <source>
        <dbReference type="ARBA" id="ARBA00022692"/>
    </source>
</evidence>
<evidence type="ECO:0000256" key="6">
    <source>
        <dbReference type="SAM" id="Phobius"/>
    </source>
</evidence>
<dbReference type="NCBIfam" id="TIGR03718">
    <property type="entry name" value="R_switched_Alx"/>
    <property type="match status" value="1"/>
</dbReference>
<keyword evidence="5 6" id="KW-0472">Membrane</keyword>
<evidence type="ECO:0000256" key="1">
    <source>
        <dbReference type="ARBA" id="ARBA00004141"/>
    </source>
</evidence>
<evidence type="ECO:0000256" key="4">
    <source>
        <dbReference type="ARBA" id="ARBA00022989"/>
    </source>
</evidence>
<evidence type="ECO:0000256" key="2">
    <source>
        <dbReference type="ARBA" id="ARBA00007511"/>
    </source>
</evidence>
<dbReference type="Pfam" id="PF03741">
    <property type="entry name" value="TerC"/>
    <property type="match status" value="1"/>
</dbReference>
<evidence type="ECO:0000313" key="8">
    <source>
        <dbReference type="Proteomes" id="UP000652681"/>
    </source>
</evidence>
<feature type="transmembrane region" description="Helical" evidence="6">
    <location>
        <begin position="232"/>
        <end position="250"/>
    </location>
</feature>
<comment type="caution">
    <text evidence="7">The sequence shown here is derived from an EMBL/GenBank/DDBJ whole genome shotgun (WGS) entry which is preliminary data.</text>
</comment>
<protein>
    <submittedName>
        <fullName evidence="7">TerC family protein</fullName>
    </submittedName>
</protein>
<dbReference type="PANTHER" id="PTHR30238:SF0">
    <property type="entry name" value="THYLAKOID MEMBRANE PROTEIN TERC, CHLOROPLASTIC"/>
    <property type="match status" value="1"/>
</dbReference>
<evidence type="ECO:0000313" key="7">
    <source>
        <dbReference type="EMBL" id="MBC9811846.1"/>
    </source>
</evidence>
<organism evidence="7 8">
    <name type="scientific">Taishania pollutisoli</name>
    <dbReference type="NCBI Taxonomy" id="2766479"/>
    <lineage>
        <taxon>Bacteria</taxon>
        <taxon>Pseudomonadati</taxon>
        <taxon>Bacteroidota</taxon>
        <taxon>Flavobacteriia</taxon>
        <taxon>Flavobacteriales</taxon>
        <taxon>Crocinitomicaceae</taxon>
        <taxon>Taishania</taxon>
    </lineage>
</organism>
<feature type="transmembrane region" description="Helical" evidence="6">
    <location>
        <begin position="6"/>
        <end position="23"/>
    </location>
</feature>
<dbReference type="AlphaFoldDB" id="A0A8J6TX20"/>
<feature type="transmembrane region" description="Helical" evidence="6">
    <location>
        <begin position="114"/>
        <end position="134"/>
    </location>
</feature>
<gene>
    <name evidence="7" type="ORF">H9Y05_05085</name>
</gene>
<proteinExistence type="inferred from homology"/>
<name>A0A8J6TX20_9FLAO</name>
<feature type="transmembrane region" description="Helical" evidence="6">
    <location>
        <begin position="262"/>
        <end position="280"/>
    </location>
</feature>
<keyword evidence="3 6" id="KW-0812">Transmembrane</keyword>
<feature type="transmembrane region" description="Helical" evidence="6">
    <location>
        <begin position="86"/>
        <end position="102"/>
    </location>
</feature>
<dbReference type="InterPro" id="IPR005496">
    <property type="entry name" value="Integral_membrane_TerC"/>
</dbReference>
<feature type="transmembrane region" description="Helical" evidence="6">
    <location>
        <begin position="35"/>
        <end position="56"/>
    </location>
</feature>
<dbReference type="GO" id="GO:0016020">
    <property type="term" value="C:membrane"/>
    <property type="evidence" value="ECO:0007669"/>
    <property type="project" value="UniProtKB-SubCell"/>
</dbReference>
<keyword evidence="4 6" id="KW-1133">Transmembrane helix</keyword>
<comment type="subcellular location">
    <subcellularLocation>
        <location evidence="1">Membrane</location>
        <topology evidence="1">Multi-pass membrane protein</topology>
    </subcellularLocation>
</comment>
<dbReference type="PANTHER" id="PTHR30238">
    <property type="entry name" value="MEMBRANE BOUND PREDICTED REDOX MODULATOR"/>
    <property type="match status" value="1"/>
</dbReference>
<comment type="similarity">
    <text evidence="2">Belongs to the TerC family.</text>
</comment>
<accession>A0A8J6TX20</accession>
<dbReference type="EMBL" id="JACVEL010000002">
    <property type="protein sequence ID" value="MBC9811846.1"/>
    <property type="molecule type" value="Genomic_DNA"/>
</dbReference>
<dbReference type="Proteomes" id="UP000652681">
    <property type="component" value="Unassembled WGS sequence"/>
</dbReference>
<reference evidence="7" key="1">
    <citation type="submission" date="2020-09" db="EMBL/GenBank/DDBJ databases">
        <title>Taishania pollutisoli gen. nov., sp. nov., Isolated from Tetrabromobisphenol A-Contaminated Soil.</title>
        <authorList>
            <person name="Chen Q."/>
        </authorList>
    </citation>
    <scope>NUCLEOTIDE SEQUENCE</scope>
    <source>
        <strain evidence="7">CZZ-1</strain>
    </source>
</reference>
<feature type="transmembrane region" description="Helical" evidence="6">
    <location>
        <begin position="292"/>
        <end position="311"/>
    </location>
</feature>
<keyword evidence="8" id="KW-1185">Reference proteome</keyword>
<dbReference type="InterPro" id="IPR022369">
    <property type="entry name" value="Integral_membrane_TerC_rswitch"/>
</dbReference>
<dbReference type="RefSeq" id="WP_163490722.1">
    <property type="nucleotide sequence ID" value="NZ_JACVEL010000002.1"/>
</dbReference>
<sequence length="322" mass="36940">MTVWIIFFALITLFLALDLGVFHKKDSVVSMKESLIWTSVWVTLALLFGIAVYFIYEHQLFGLNTHGSSGADAITKYYTGYILEESLSLDNIFVIAMIFKFFKIRPEFQHRVLFWGIIGAVFFRLVMILLGQAFIEKFEWSMYVFGGILIWSAIKMMKDDDEESDFKESMGVRLLSRIYPIDWSIQNGHFLEKVNGKTVATPLLATLLVVEFTDILFAVDSIPAIFSITDDSFIIFSSNIFAILGLRSLYFFLSGMLDKFKYIKFALVFVLMFVGCKMIFHHQLTFLKEHSWVSLVVILTALVSGVIASMISNRKEERNSID</sequence>
<evidence type="ECO:0000256" key="5">
    <source>
        <dbReference type="ARBA" id="ARBA00023136"/>
    </source>
</evidence>